<evidence type="ECO:0000259" key="8">
    <source>
        <dbReference type="Pfam" id="PF20239"/>
    </source>
</evidence>
<dbReference type="InterPro" id="IPR007627">
    <property type="entry name" value="RNA_pol_sigma70_r2"/>
</dbReference>
<dbReference type="InterPro" id="IPR014284">
    <property type="entry name" value="RNA_pol_sigma-70_dom"/>
</dbReference>
<dbReference type="InterPro" id="IPR000838">
    <property type="entry name" value="RNA_pol_sigma70_ECF_CS"/>
</dbReference>
<dbReference type="PANTHER" id="PTHR47756:SF1">
    <property type="entry name" value="BLL0085 PROTEIN"/>
    <property type="match status" value="1"/>
</dbReference>
<gene>
    <name evidence="9" type="ORF">OG929_26520</name>
</gene>
<sequence>MTTSQPSRTDARSSVETVFRMESPRIIAGVTRVVRDVGIAEELAQDALVAALEQWPRDGVPDNPGAWLMAIARRRAVDLVRRRENYARKLAEIGRDLSETVPPEEPSDPEDIDDDLLRLVFTTCHPVLSAEARTALTLRLLGGLSTPEIARAFLVPEATVAQRIVRAKRTLATKNIAFEVPYGPDREARLGSVLDVIYLIFNEGYAATAGDDWLRPSLCEDALRLARLLAALMPKEPEVHGLAALLEFQASRTAARTGPRGEPVLLKDQNRSRWNRMLIARGIKALARAETTSAGAPGPYVLQATIAACHAHAYSYEETDWQAIATLYALLAARAPSPVVELNRAVAVSMAEGPGPALEIVDALADESALLDYHLLPSVRGDLLARLGRTTEARAEFERAAALTRNERERELLLDRARSLGGGS</sequence>
<dbReference type="Pfam" id="PF04542">
    <property type="entry name" value="Sigma70_r2"/>
    <property type="match status" value="1"/>
</dbReference>
<keyword evidence="2 5" id="KW-0805">Transcription regulation</keyword>
<dbReference type="InterPro" id="IPR046531">
    <property type="entry name" value="DUF6596"/>
</dbReference>
<dbReference type="Pfam" id="PF08281">
    <property type="entry name" value="Sigma70_r4_2"/>
    <property type="match status" value="1"/>
</dbReference>
<dbReference type="SUPFAM" id="SSF88946">
    <property type="entry name" value="Sigma2 domain of RNA polymerase sigma factors"/>
    <property type="match status" value="1"/>
</dbReference>
<evidence type="ECO:0000256" key="1">
    <source>
        <dbReference type="ARBA" id="ARBA00010641"/>
    </source>
</evidence>
<proteinExistence type="inferred from homology"/>
<evidence type="ECO:0000256" key="3">
    <source>
        <dbReference type="ARBA" id="ARBA00023082"/>
    </source>
</evidence>
<evidence type="ECO:0000259" key="7">
    <source>
        <dbReference type="Pfam" id="PF08281"/>
    </source>
</evidence>
<evidence type="ECO:0000256" key="4">
    <source>
        <dbReference type="ARBA" id="ARBA00023163"/>
    </source>
</evidence>
<keyword evidence="3 5" id="KW-0731">Sigma factor</keyword>
<dbReference type="InterPro" id="IPR036388">
    <property type="entry name" value="WH-like_DNA-bd_sf"/>
</dbReference>
<protein>
    <recommendedName>
        <fullName evidence="5">RNA polymerase sigma factor</fullName>
    </recommendedName>
</protein>
<dbReference type="PROSITE" id="PS01063">
    <property type="entry name" value="SIGMA70_ECF"/>
    <property type="match status" value="1"/>
</dbReference>
<evidence type="ECO:0000256" key="5">
    <source>
        <dbReference type="RuleBase" id="RU000716"/>
    </source>
</evidence>
<keyword evidence="4 5" id="KW-0804">Transcription</keyword>
<evidence type="ECO:0000313" key="10">
    <source>
        <dbReference type="Proteomes" id="UP001432168"/>
    </source>
</evidence>
<dbReference type="NCBIfam" id="TIGR02937">
    <property type="entry name" value="sigma70-ECF"/>
    <property type="match status" value="1"/>
</dbReference>
<evidence type="ECO:0000256" key="2">
    <source>
        <dbReference type="ARBA" id="ARBA00023015"/>
    </source>
</evidence>
<dbReference type="SUPFAM" id="SSF88659">
    <property type="entry name" value="Sigma3 and sigma4 domains of RNA polymerase sigma factors"/>
    <property type="match status" value="1"/>
</dbReference>
<feature type="domain" description="RNA polymerase sigma factor 70 region 4 type 2" evidence="7">
    <location>
        <begin position="121"/>
        <end position="171"/>
    </location>
</feature>
<dbReference type="RefSeq" id="WP_329266431.1">
    <property type="nucleotide sequence ID" value="NZ_CP109011.1"/>
</dbReference>
<dbReference type="PANTHER" id="PTHR47756">
    <property type="entry name" value="BLL6612 PROTEIN-RELATED"/>
    <property type="match status" value="1"/>
</dbReference>
<evidence type="ECO:0000259" key="6">
    <source>
        <dbReference type="Pfam" id="PF04542"/>
    </source>
</evidence>
<name>A0ABZ1X0Q2_9ACTN</name>
<comment type="similarity">
    <text evidence="1 5">Belongs to the sigma-70 factor family. ECF subfamily.</text>
</comment>
<dbReference type="InterPro" id="IPR013249">
    <property type="entry name" value="RNA_pol_sigma70_r4_t2"/>
</dbReference>
<organism evidence="9 10">
    <name type="scientific">Streptomyces pseudovenezuelae</name>
    <dbReference type="NCBI Taxonomy" id="67350"/>
    <lineage>
        <taxon>Bacteria</taxon>
        <taxon>Bacillati</taxon>
        <taxon>Actinomycetota</taxon>
        <taxon>Actinomycetes</taxon>
        <taxon>Kitasatosporales</taxon>
        <taxon>Streptomycetaceae</taxon>
        <taxon>Streptomyces</taxon>
        <taxon>Streptomyces aurantiacus group</taxon>
    </lineage>
</organism>
<reference evidence="9" key="1">
    <citation type="submission" date="2022-10" db="EMBL/GenBank/DDBJ databases">
        <title>The complete genomes of actinobacterial strains from the NBC collection.</title>
        <authorList>
            <person name="Joergensen T.S."/>
            <person name="Alvarez Arevalo M."/>
            <person name="Sterndorff E.B."/>
            <person name="Faurdal D."/>
            <person name="Vuksanovic O."/>
            <person name="Mourched A.-S."/>
            <person name="Charusanti P."/>
            <person name="Shaw S."/>
            <person name="Blin K."/>
            <person name="Weber T."/>
        </authorList>
    </citation>
    <scope>NUCLEOTIDE SEQUENCE</scope>
    <source>
        <strain evidence="9">NBC_00686</strain>
    </source>
</reference>
<dbReference type="InterPro" id="IPR013324">
    <property type="entry name" value="RNA_pol_sigma_r3/r4-like"/>
</dbReference>
<dbReference type="EMBL" id="CP109011">
    <property type="protein sequence ID" value="WUT45629.1"/>
    <property type="molecule type" value="Genomic_DNA"/>
</dbReference>
<keyword evidence="10" id="KW-1185">Reference proteome</keyword>
<dbReference type="Gene3D" id="1.10.1740.10">
    <property type="match status" value="1"/>
</dbReference>
<accession>A0ABZ1X0Q2</accession>
<dbReference type="Gene3D" id="1.10.10.10">
    <property type="entry name" value="Winged helix-like DNA-binding domain superfamily/Winged helix DNA-binding domain"/>
    <property type="match status" value="1"/>
</dbReference>
<keyword evidence="5" id="KW-0238">DNA-binding</keyword>
<dbReference type="InterPro" id="IPR013325">
    <property type="entry name" value="RNA_pol_sigma_r2"/>
</dbReference>
<dbReference type="Pfam" id="PF20239">
    <property type="entry name" value="DUF6596"/>
    <property type="match status" value="1"/>
</dbReference>
<evidence type="ECO:0000313" key="9">
    <source>
        <dbReference type="EMBL" id="WUT45629.1"/>
    </source>
</evidence>
<dbReference type="Proteomes" id="UP001432168">
    <property type="component" value="Chromosome"/>
</dbReference>
<feature type="domain" description="DUF6596" evidence="8">
    <location>
        <begin position="189"/>
        <end position="289"/>
    </location>
</feature>
<feature type="domain" description="RNA polymerase sigma-70 region 2" evidence="6">
    <location>
        <begin position="19"/>
        <end position="84"/>
    </location>
</feature>